<keyword evidence="2 5" id="KW-0812">Transmembrane</keyword>
<feature type="domain" description="Major facilitator superfamily (MFS) profile" evidence="6">
    <location>
        <begin position="1"/>
        <end position="379"/>
    </location>
</feature>
<dbReference type="PRINTS" id="PR01035">
    <property type="entry name" value="TCRTETA"/>
</dbReference>
<dbReference type="SUPFAM" id="SSF103473">
    <property type="entry name" value="MFS general substrate transporter"/>
    <property type="match status" value="1"/>
</dbReference>
<dbReference type="PROSITE" id="PS50850">
    <property type="entry name" value="MFS"/>
    <property type="match status" value="1"/>
</dbReference>
<evidence type="ECO:0000256" key="5">
    <source>
        <dbReference type="SAM" id="Phobius"/>
    </source>
</evidence>
<evidence type="ECO:0000256" key="3">
    <source>
        <dbReference type="ARBA" id="ARBA00022989"/>
    </source>
</evidence>
<accession>A0A8J3EYC0</accession>
<dbReference type="PANTHER" id="PTHR23526">
    <property type="entry name" value="INTEGRAL MEMBRANE TRANSPORT PROTEIN-RELATED"/>
    <property type="match status" value="1"/>
</dbReference>
<dbReference type="EMBL" id="BMHA01000009">
    <property type="protein sequence ID" value="GGI07574.1"/>
    <property type="molecule type" value="Genomic_DNA"/>
</dbReference>
<dbReference type="InterPro" id="IPR020846">
    <property type="entry name" value="MFS_dom"/>
</dbReference>
<dbReference type="GO" id="GO:0022857">
    <property type="term" value="F:transmembrane transporter activity"/>
    <property type="evidence" value="ECO:0007669"/>
    <property type="project" value="InterPro"/>
</dbReference>
<sequence length="385" mass="39470">MALVGVCQHAVRPTASYRTLELGGTASTIGVIASSYAVLAVLTAIPLGRALDRADPKRYFVWGVGILLVGTMVSALAPTVVALGVGQAFAGLGRMTSAVSIQTLVANRRHSNRDQGFARLAVANSIGQLLGPSIAGGALDLAPDVVPEFSPSSLSFIVAAAFGLAGTLVAVRAIDSEPSRRTGPSSTDESRAPVTTILRRKGVPQSLLVGLAVMTAIDLTTVYLPLLGESRGIAASTIGLLLSIRAVAGLLSRLALTYTLQRFGRRRLLLVSLLAAGGAVLGIATFETFLLLAPMLFVMGYGLGIGTPLTMSWLAVQAPREERGTALAIRMTGSRLAQIVLPVTFGGLASLLGPGAVFVGMAVTLLAGASVLRASPVEPPAGRGT</sequence>
<dbReference type="InterPro" id="IPR052528">
    <property type="entry name" value="Sugar_transport-like"/>
</dbReference>
<feature type="transmembrane region" description="Helical" evidence="5">
    <location>
        <begin position="233"/>
        <end position="256"/>
    </location>
</feature>
<evidence type="ECO:0000259" key="6">
    <source>
        <dbReference type="PROSITE" id="PS50850"/>
    </source>
</evidence>
<proteinExistence type="predicted"/>
<reference evidence="7" key="2">
    <citation type="submission" date="2020-09" db="EMBL/GenBank/DDBJ databases">
        <authorList>
            <person name="Sun Q."/>
            <person name="Zhou Y."/>
        </authorList>
    </citation>
    <scope>NUCLEOTIDE SEQUENCE</scope>
    <source>
        <strain evidence="7">CGMCC 1.14988</strain>
    </source>
</reference>
<keyword evidence="3 5" id="KW-1133">Transmembrane helix</keyword>
<evidence type="ECO:0000256" key="4">
    <source>
        <dbReference type="ARBA" id="ARBA00023136"/>
    </source>
</evidence>
<keyword evidence="4 5" id="KW-0472">Membrane</keyword>
<name>A0A8J3EYC0_9ACTN</name>
<feature type="transmembrane region" description="Helical" evidence="5">
    <location>
        <begin position="268"/>
        <end position="286"/>
    </location>
</feature>
<dbReference type="InterPro" id="IPR036259">
    <property type="entry name" value="MFS_trans_sf"/>
</dbReference>
<feature type="transmembrane region" description="Helical" evidence="5">
    <location>
        <begin position="207"/>
        <end position="227"/>
    </location>
</feature>
<dbReference type="Gene3D" id="1.20.1250.20">
    <property type="entry name" value="MFS general substrate transporter like domains"/>
    <property type="match status" value="1"/>
</dbReference>
<gene>
    <name evidence="7" type="ORF">GCM10011354_24770</name>
</gene>
<feature type="transmembrane region" description="Helical" evidence="5">
    <location>
        <begin position="336"/>
        <end position="369"/>
    </location>
</feature>
<keyword evidence="8" id="KW-1185">Reference proteome</keyword>
<dbReference type="AlphaFoldDB" id="A0A8J3EYC0"/>
<feature type="transmembrane region" description="Helical" evidence="5">
    <location>
        <begin position="59"/>
        <end position="85"/>
    </location>
</feature>
<organism evidence="7 8">
    <name type="scientific">Egicoccus halophilus</name>
    <dbReference type="NCBI Taxonomy" id="1670830"/>
    <lineage>
        <taxon>Bacteria</taxon>
        <taxon>Bacillati</taxon>
        <taxon>Actinomycetota</taxon>
        <taxon>Nitriliruptoria</taxon>
        <taxon>Egicoccales</taxon>
        <taxon>Egicoccaceae</taxon>
        <taxon>Egicoccus</taxon>
    </lineage>
</organism>
<evidence type="ECO:0000313" key="8">
    <source>
        <dbReference type="Proteomes" id="UP000650511"/>
    </source>
</evidence>
<dbReference type="PANTHER" id="PTHR23526:SF4">
    <property type="entry name" value="INTEGRAL MEMBRANE TRANSPORT PROTEIN"/>
    <property type="match status" value="1"/>
</dbReference>
<evidence type="ECO:0000256" key="2">
    <source>
        <dbReference type="ARBA" id="ARBA00022692"/>
    </source>
</evidence>
<protein>
    <recommendedName>
        <fullName evidence="6">Major facilitator superfamily (MFS) profile domain-containing protein</fullName>
    </recommendedName>
</protein>
<dbReference type="InterPro" id="IPR011701">
    <property type="entry name" value="MFS"/>
</dbReference>
<dbReference type="InterPro" id="IPR001958">
    <property type="entry name" value="Tet-R_TetA/multi-R_MdtG-like"/>
</dbReference>
<feature type="transmembrane region" description="Helical" evidence="5">
    <location>
        <begin position="26"/>
        <end position="47"/>
    </location>
</feature>
<feature type="transmembrane region" description="Helical" evidence="5">
    <location>
        <begin position="292"/>
        <end position="316"/>
    </location>
</feature>
<comment type="subcellular location">
    <subcellularLocation>
        <location evidence="1">Cell membrane</location>
        <topology evidence="1">Multi-pass membrane protein</topology>
    </subcellularLocation>
</comment>
<dbReference type="Pfam" id="PF07690">
    <property type="entry name" value="MFS_1"/>
    <property type="match status" value="1"/>
</dbReference>
<reference evidence="7" key="1">
    <citation type="journal article" date="2014" name="Int. J. Syst. Evol. Microbiol.">
        <title>Complete genome sequence of Corynebacterium casei LMG S-19264T (=DSM 44701T), isolated from a smear-ripened cheese.</title>
        <authorList>
            <consortium name="US DOE Joint Genome Institute (JGI-PGF)"/>
            <person name="Walter F."/>
            <person name="Albersmeier A."/>
            <person name="Kalinowski J."/>
            <person name="Ruckert C."/>
        </authorList>
    </citation>
    <scope>NUCLEOTIDE SEQUENCE</scope>
    <source>
        <strain evidence="7">CGMCC 1.14988</strain>
    </source>
</reference>
<dbReference type="RefSeq" id="WP_165403734.1">
    <property type="nucleotide sequence ID" value="NZ_BMHA01000009.1"/>
</dbReference>
<feature type="transmembrane region" description="Helical" evidence="5">
    <location>
        <begin position="153"/>
        <end position="171"/>
    </location>
</feature>
<evidence type="ECO:0000313" key="7">
    <source>
        <dbReference type="EMBL" id="GGI07574.1"/>
    </source>
</evidence>
<dbReference type="GO" id="GO:0005886">
    <property type="term" value="C:plasma membrane"/>
    <property type="evidence" value="ECO:0007669"/>
    <property type="project" value="UniProtKB-SubCell"/>
</dbReference>
<comment type="caution">
    <text evidence="7">The sequence shown here is derived from an EMBL/GenBank/DDBJ whole genome shotgun (WGS) entry which is preliminary data.</text>
</comment>
<evidence type="ECO:0000256" key="1">
    <source>
        <dbReference type="ARBA" id="ARBA00004651"/>
    </source>
</evidence>
<dbReference type="Proteomes" id="UP000650511">
    <property type="component" value="Unassembled WGS sequence"/>
</dbReference>